<evidence type="ECO:0000256" key="7">
    <source>
        <dbReference type="ARBA" id="ARBA00023136"/>
    </source>
</evidence>
<evidence type="ECO:0000256" key="5">
    <source>
        <dbReference type="ARBA" id="ARBA00022692"/>
    </source>
</evidence>
<dbReference type="GO" id="GO:0005886">
    <property type="term" value="C:plasma membrane"/>
    <property type="evidence" value="ECO:0007669"/>
    <property type="project" value="UniProtKB-SubCell"/>
</dbReference>
<dbReference type="GO" id="GO:0009103">
    <property type="term" value="P:lipopolysaccharide biosynthetic process"/>
    <property type="evidence" value="ECO:0007669"/>
    <property type="project" value="UniProtKB-ARBA"/>
</dbReference>
<gene>
    <name evidence="9" type="ORF">MGR_1154</name>
</gene>
<keyword evidence="2" id="KW-1003">Cell membrane</keyword>
<feature type="transmembrane region" description="Helical" evidence="8">
    <location>
        <begin position="425"/>
        <end position="447"/>
    </location>
</feature>
<feature type="transmembrane region" description="Helical" evidence="8">
    <location>
        <begin position="33"/>
        <end position="54"/>
    </location>
</feature>
<evidence type="ECO:0000313" key="9">
    <source>
        <dbReference type="EMBL" id="CAM76624.1"/>
    </source>
</evidence>
<sequence length="639" mass="69430">MGIFAALVLTAILIFSTRPLILFLDGERRLSPVVLACLSFALGWVVLYLLVFVVGRFSLDAKVLAAAITVLGFAALWGLRTVPWAAVETGIAAAVQFVRRNPLTASLALVPAAMVLSGVVQGLAPPNDYDSLMYHLSIPKLDVELGRIVEPWQRALPHGFFPQMTGNIYRLFLGLGVETAIQPFNGIVAALTALLCLDMARKCQMSVRLQIVAVTAYVACRVVVWEMATPEVEIPLAFFTVLAVLLLWTWSETPRPGLALLLGLVLGAGSLVKFHGFVVAAIVGIGMIMVVARHIRLASSLAWAAGGGLAVITPHLVVSYLISGNPLYPMFNHLFTPGGADYFAGTAAAYGIGRDPLSLLATPWALSVQPMQHFDGMVLGSPYFLALAPLGLLFGRRQARLPVLWAPVLAYYVVWFYALSQQVRFLMPILPVLAVWTAMGVEALLAACGRNRLLHAVTALMLTVMAANQGLFVAIYAALRLPPALGLTSAVDFHSKTPTMTGAFYQPCLWLRDNLAPTERVLALVTPYSYYCPQAAGITLVFPGEEKSWNVTGAPPPLGRDAFIDKMAAANVRWIMYPTAFENRRNDSGVPVLIPVDMSEHRLGRYLQDVVATLQPVRTDAFLAIYDARDVLRLLQNQR</sequence>
<dbReference type="InterPro" id="IPR050297">
    <property type="entry name" value="LipidA_mod_glycosyltrf_83"/>
</dbReference>
<evidence type="ECO:0000256" key="2">
    <source>
        <dbReference type="ARBA" id="ARBA00022475"/>
    </source>
</evidence>
<feature type="transmembrane region" description="Helical" evidence="8">
    <location>
        <begin position="234"/>
        <end position="251"/>
    </location>
</feature>
<feature type="transmembrane region" description="Helical" evidence="8">
    <location>
        <begin position="334"/>
        <end position="353"/>
    </location>
</feature>
<feature type="transmembrane region" description="Helical" evidence="8">
    <location>
        <begin position="258"/>
        <end position="289"/>
    </location>
</feature>
<comment type="subcellular location">
    <subcellularLocation>
        <location evidence="1">Cell membrane</location>
        <topology evidence="1">Multi-pass membrane protein</topology>
    </subcellularLocation>
</comment>
<accession>A4U167</accession>
<keyword evidence="4" id="KW-0808">Transferase</keyword>
<evidence type="ECO:0000256" key="1">
    <source>
        <dbReference type="ARBA" id="ARBA00004651"/>
    </source>
</evidence>
<feature type="transmembrane region" description="Helical" evidence="8">
    <location>
        <begin position="459"/>
        <end position="479"/>
    </location>
</feature>
<evidence type="ECO:0000256" key="6">
    <source>
        <dbReference type="ARBA" id="ARBA00022989"/>
    </source>
</evidence>
<dbReference type="PANTHER" id="PTHR33908">
    <property type="entry name" value="MANNOSYLTRANSFERASE YKCB-RELATED"/>
    <property type="match status" value="1"/>
</dbReference>
<organism evidence="9">
    <name type="scientific">Magnetospirillum gryphiswaldense</name>
    <dbReference type="NCBI Taxonomy" id="55518"/>
    <lineage>
        <taxon>Bacteria</taxon>
        <taxon>Pseudomonadati</taxon>
        <taxon>Pseudomonadota</taxon>
        <taxon>Alphaproteobacteria</taxon>
        <taxon>Rhodospirillales</taxon>
        <taxon>Rhodospirillaceae</taxon>
        <taxon>Magnetospirillum</taxon>
    </lineage>
</organism>
<feature type="transmembrane region" description="Helical" evidence="8">
    <location>
        <begin position="401"/>
        <end position="419"/>
    </location>
</feature>
<dbReference type="AlphaFoldDB" id="A4U167"/>
<keyword evidence="7 8" id="KW-0472">Membrane</keyword>
<proteinExistence type="predicted"/>
<feature type="transmembrane region" description="Helical" evidence="8">
    <location>
        <begin position="209"/>
        <end position="228"/>
    </location>
</feature>
<keyword evidence="3" id="KW-0328">Glycosyltransferase</keyword>
<dbReference type="EMBL" id="CU459003">
    <property type="protein sequence ID" value="CAM76624.1"/>
    <property type="molecule type" value="Genomic_DNA"/>
</dbReference>
<feature type="transmembrane region" description="Helical" evidence="8">
    <location>
        <begin position="373"/>
        <end position="394"/>
    </location>
</feature>
<keyword evidence="6 8" id="KW-1133">Transmembrane helix</keyword>
<feature type="transmembrane region" description="Helical" evidence="8">
    <location>
        <begin position="61"/>
        <end position="79"/>
    </location>
</feature>
<dbReference type="GO" id="GO:0016763">
    <property type="term" value="F:pentosyltransferase activity"/>
    <property type="evidence" value="ECO:0007669"/>
    <property type="project" value="TreeGrafter"/>
</dbReference>
<evidence type="ECO:0000256" key="8">
    <source>
        <dbReference type="SAM" id="Phobius"/>
    </source>
</evidence>
<feature type="transmembrane region" description="Helical" evidence="8">
    <location>
        <begin position="180"/>
        <end position="197"/>
    </location>
</feature>
<keyword evidence="5 8" id="KW-0812">Transmembrane</keyword>
<reference evidence="9" key="1">
    <citation type="journal article" date="2007" name="J. Bacteriol.">
        <title>Comparative genome analysis of four magnetotactic bacteria reveals a complex set of group-specific genes implicated in magnetosome biomineralization and function.</title>
        <authorList>
            <person name="Richter M."/>
            <person name="Kube M."/>
            <person name="Bazylinski D.A."/>
            <person name="Lombardot T."/>
            <person name="Gloeckner F.O."/>
            <person name="Reinhardt R."/>
            <person name="Schueler D."/>
        </authorList>
    </citation>
    <scope>NUCLEOTIDE SEQUENCE</scope>
    <source>
        <strain evidence="9">MSR-1</strain>
    </source>
</reference>
<feature type="transmembrane region" description="Helical" evidence="8">
    <location>
        <begin position="301"/>
        <end position="322"/>
    </location>
</feature>
<dbReference type="RefSeq" id="WP_158699527.1">
    <property type="nucleotide sequence ID" value="NZ_CP027527.1"/>
</dbReference>
<protein>
    <submittedName>
        <fullName evidence="9">Uncharacterized protein</fullName>
    </submittedName>
</protein>
<evidence type="ECO:0000256" key="3">
    <source>
        <dbReference type="ARBA" id="ARBA00022676"/>
    </source>
</evidence>
<evidence type="ECO:0000256" key="4">
    <source>
        <dbReference type="ARBA" id="ARBA00022679"/>
    </source>
</evidence>
<dbReference type="PANTHER" id="PTHR33908:SF11">
    <property type="entry name" value="MEMBRANE PROTEIN"/>
    <property type="match status" value="1"/>
</dbReference>
<name>A4U167_9PROT</name>